<feature type="transmembrane region" description="Helical" evidence="17">
    <location>
        <begin position="37"/>
        <end position="60"/>
    </location>
</feature>
<dbReference type="SUPFAM" id="SSF57850">
    <property type="entry name" value="RING/U-box"/>
    <property type="match status" value="1"/>
</dbReference>
<feature type="compositionally biased region" description="Low complexity" evidence="16">
    <location>
        <begin position="821"/>
        <end position="837"/>
    </location>
</feature>
<feature type="compositionally biased region" description="Basic and acidic residues" evidence="16">
    <location>
        <begin position="839"/>
        <end position="849"/>
    </location>
</feature>
<dbReference type="PROSITE" id="PS51257">
    <property type="entry name" value="PROKAR_LIPOPROTEIN"/>
    <property type="match status" value="1"/>
</dbReference>
<dbReference type="PANTHER" id="PTHR22763">
    <property type="entry name" value="RING ZINC FINGER PROTEIN"/>
    <property type="match status" value="1"/>
</dbReference>
<dbReference type="InterPro" id="IPR001841">
    <property type="entry name" value="Znf_RING"/>
</dbReference>
<dbReference type="Pfam" id="PF13639">
    <property type="entry name" value="zf-RING_2"/>
    <property type="match status" value="1"/>
</dbReference>
<sequence>MRLAYYAGASTAAAAACLLKAFHERPNFYSATVYLSQSNACLLILTNLLLIFACSFMFALQRLLYGPLRPIEIEQLSEKAWYAVLDTLLAMPSFREDVGGWLLTMFVLLMAGKVWGWIGEGRVDVLEQQPPANPRLFHARLATSLIVSVIFDFYMLSYCIEAVIADPRPGMMVIFTFEFSILTIFSLFTLCRYGLSLYEAGVIKKQTVVAIEERKTEIRAERAAARQNETEEGRPTPASPPNEEPIEVDEAEVDVPGWEDKRRYLFMLEVLTDFIKLVIYLAFFTVSVTFNGLPMHIMRDVYMTFASFSKRVADYIAYKKATSDMNTRYPDATTEEIRGDSCIVCRENMVAWVQPTPQAEAQPAGEQPPAAPAPSQRRDEGLRAKKLPCGHILHLRCLKAWLERQQVCPTCRRPVVTAITPEVAAAAAGNNGGAQPGQPGQPGQPAAPRRGRARIFNFGPLRVGLLNGPNEQMRNILNQIQNPDGAANQNNAQAGANAQAPNANVQAGAAGATPNFVPRAATRVQVPLNIQLMQLEQRIMQEAYNLNLEQQQLANLRYMEGELSRLRAQVIPDQPINGISAGQRQANRLTAMTGIPFQHQVFTPSPPVPPVTLSGNAAETVQDGHESLPEGMVLPAGWSVMPLRRLGGDLPTSDSTAATVDSQSGHPSSSTARPGVPASALPTLPSFTADAAIPSLPATHTTQAPPSADAGMPTDERGSPLFVPTPAVATTSQSPATTTPLDSTASAAPTAVTPSEPVSSLPSSSLPSSSLPSTSQPPTSQLPTSQPPAHDSQAPSPWVPGSGAWSFEGPPDTNGQAVPATNSAETQQSSSEEQGTSMDKGKGKARAVELEEVPDPEA</sequence>
<keyword evidence="6" id="KW-0808">Transferase</keyword>
<dbReference type="Gene3D" id="3.30.40.10">
    <property type="entry name" value="Zinc/RING finger domain, C3HC4 (zinc finger)"/>
    <property type="match status" value="1"/>
</dbReference>
<feature type="compositionally biased region" description="Low complexity" evidence="16">
    <location>
        <begin position="436"/>
        <end position="448"/>
    </location>
</feature>
<dbReference type="GO" id="GO:0008270">
    <property type="term" value="F:zinc ion binding"/>
    <property type="evidence" value="ECO:0007669"/>
    <property type="project" value="UniProtKB-KW"/>
</dbReference>
<feature type="region of interest" description="Disordered" evidence="16">
    <location>
        <begin position="697"/>
        <end position="858"/>
    </location>
</feature>
<name>A0A1X7S7C7_ZYMT9</name>
<feature type="compositionally biased region" description="Basic and acidic residues" evidence="16">
    <location>
        <begin position="220"/>
        <end position="234"/>
    </location>
</feature>
<feature type="region of interest" description="Disordered" evidence="16">
    <location>
        <begin position="357"/>
        <end position="380"/>
    </location>
</feature>
<dbReference type="GO" id="GO:0036503">
    <property type="term" value="P:ERAD pathway"/>
    <property type="evidence" value="ECO:0007669"/>
    <property type="project" value="TreeGrafter"/>
</dbReference>
<keyword evidence="7 17" id="KW-0812">Transmembrane</keyword>
<evidence type="ECO:0000256" key="9">
    <source>
        <dbReference type="ARBA" id="ARBA00022771"/>
    </source>
</evidence>
<feature type="transmembrane region" description="Helical" evidence="17">
    <location>
        <begin position="138"/>
        <end position="160"/>
    </location>
</feature>
<evidence type="ECO:0000313" key="19">
    <source>
        <dbReference type="EMBL" id="SMQ55311.1"/>
    </source>
</evidence>
<evidence type="ECO:0000256" key="4">
    <source>
        <dbReference type="ARBA" id="ARBA00010089"/>
    </source>
</evidence>
<keyword evidence="10" id="KW-0833">Ubl conjugation pathway</keyword>
<evidence type="ECO:0000256" key="2">
    <source>
        <dbReference type="ARBA" id="ARBA00004477"/>
    </source>
</evidence>
<keyword evidence="12" id="KW-0862">Zinc</keyword>
<dbReference type="SMART" id="SM00184">
    <property type="entry name" value="RING"/>
    <property type="match status" value="1"/>
</dbReference>
<comment type="subcellular location">
    <subcellularLocation>
        <location evidence="2">Endoplasmic reticulum membrane</location>
        <topology evidence="2">Multi-pass membrane protein</topology>
    </subcellularLocation>
</comment>
<proteinExistence type="inferred from homology"/>
<feature type="region of interest" description="Disordered" evidence="16">
    <location>
        <begin position="220"/>
        <end position="249"/>
    </location>
</feature>
<evidence type="ECO:0000256" key="3">
    <source>
        <dbReference type="ARBA" id="ARBA00004906"/>
    </source>
</evidence>
<feature type="transmembrane region" description="Helical" evidence="17">
    <location>
        <begin position="274"/>
        <end position="293"/>
    </location>
</feature>
<evidence type="ECO:0000256" key="8">
    <source>
        <dbReference type="ARBA" id="ARBA00022723"/>
    </source>
</evidence>
<feature type="region of interest" description="Disordered" evidence="16">
    <location>
        <begin position="428"/>
        <end position="450"/>
    </location>
</feature>
<dbReference type="PROSITE" id="PS50089">
    <property type="entry name" value="ZF_RING_2"/>
    <property type="match status" value="1"/>
</dbReference>
<dbReference type="AlphaFoldDB" id="A0A1X7S7C7"/>
<feature type="compositionally biased region" description="Low complexity" evidence="16">
    <location>
        <begin position="724"/>
        <end position="788"/>
    </location>
</feature>
<feature type="region of interest" description="Disordered" evidence="16">
    <location>
        <begin position="645"/>
        <end position="683"/>
    </location>
</feature>
<evidence type="ECO:0000256" key="6">
    <source>
        <dbReference type="ARBA" id="ARBA00022679"/>
    </source>
</evidence>
<keyword evidence="20" id="KW-1185">Reference proteome</keyword>
<organism evidence="19 20">
    <name type="scientific">Zymoseptoria tritici (strain ST99CH_3D7)</name>
    <dbReference type="NCBI Taxonomy" id="1276538"/>
    <lineage>
        <taxon>Eukaryota</taxon>
        <taxon>Fungi</taxon>
        <taxon>Dikarya</taxon>
        <taxon>Ascomycota</taxon>
        <taxon>Pezizomycotina</taxon>
        <taxon>Dothideomycetes</taxon>
        <taxon>Dothideomycetidae</taxon>
        <taxon>Mycosphaerellales</taxon>
        <taxon>Mycosphaerellaceae</taxon>
        <taxon>Zymoseptoria</taxon>
    </lineage>
</organism>
<feature type="transmembrane region" description="Helical" evidence="17">
    <location>
        <begin position="98"/>
        <end position="118"/>
    </location>
</feature>
<feature type="compositionally biased region" description="Low complexity" evidence="16">
    <location>
        <begin position="357"/>
        <end position="368"/>
    </location>
</feature>
<evidence type="ECO:0000256" key="12">
    <source>
        <dbReference type="ARBA" id="ARBA00022833"/>
    </source>
</evidence>
<dbReference type="EMBL" id="LT853702">
    <property type="protein sequence ID" value="SMQ55311.1"/>
    <property type="molecule type" value="Genomic_DNA"/>
</dbReference>
<keyword evidence="8" id="KW-0479">Metal-binding</keyword>
<comment type="catalytic activity">
    <reaction evidence="1">
        <text>S-ubiquitinyl-[E2 ubiquitin-conjugating enzyme]-L-cysteine + [acceptor protein]-L-lysine = [E2 ubiquitin-conjugating enzyme]-L-cysteine + N(6)-ubiquitinyl-[acceptor protein]-L-lysine.</text>
        <dbReference type="EC" id="2.3.2.27"/>
    </reaction>
</comment>
<evidence type="ECO:0000256" key="13">
    <source>
        <dbReference type="ARBA" id="ARBA00022989"/>
    </source>
</evidence>
<dbReference type="PANTHER" id="PTHR22763:SF184">
    <property type="entry name" value="E3 UBIQUITIN-PROTEIN LIGASE SYNOVIOLIN"/>
    <property type="match status" value="1"/>
</dbReference>
<dbReference type="InterPro" id="IPR058051">
    <property type="entry name" value="Znf_RING_synoviolin"/>
</dbReference>
<evidence type="ECO:0000256" key="17">
    <source>
        <dbReference type="SAM" id="Phobius"/>
    </source>
</evidence>
<keyword evidence="14 17" id="KW-0472">Membrane</keyword>
<accession>A0A1X7S7C7</accession>
<evidence type="ECO:0000256" key="5">
    <source>
        <dbReference type="ARBA" id="ARBA00012483"/>
    </source>
</evidence>
<keyword evidence="13 17" id="KW-1133">Transmembrane helix</keyword>
<dbReference type="GO" id="GO:0061630">
    <property type="term" value="F:ubiquitin protein ligase activity"/>
    <property type="evidence" value="ECO:0007669"/>
    <property type="project" value="UniProtKB-EC"/>
</dbReference>
<dbReference type="STRING" id="1276538.A0A1X7S7C7"/>
<feature type="domain" description="RING-type" evidence="18">
    <location>
        <begin position="342"/>
        <end position="412"/>
    </location>
</feature>
<gene>
    <name evidence="19" type="ORF">ZT3D7_G10466</name>
</gene>
<comment type="pathway">
    <text evidence="3">Protein modification; protein ubiquitination.</text>
</comment>
<dbReference type="InterPro" id="IPR057992">
    <property type="entry name" value="TPR_SYVN1_N"/>
</dbReference>
<keyword evidence="11" id="KW-0256">Endoplasmic reticulum</keyword>
<evidence type="ECO:0000256" key="1">
    <source>
        <dbReference type="ARBA" id="ARBA00000900"/>
    </source>
</evidence>
<evidence type="ECO:0000313" key="20">
    <source>
        <dbReference type="Proteomes" id="UP000215127"/>
    </source>
</evidence>
<feature type="transmembrane region" description="Helical" evidence="17">
    <location>
        <begin position="172"/>
        <end position="195"/>
    </location>
</feature>
<dbReference type="InterPro" id="IPR013083">
    <property type="entry name" value="Znf_RING/FYVE/PHD"/>
</dbReference>
<evidence type="ECO:0000256" key="11">
    <source>
        <dbReference type="ARBA" id="ARBA00022824"/>
    </source>
</evidence>
<evidence type="ECO:0000256" key="10">
    <source>
        <dbReference type="ARBA" id="ARBA00022786"/>
    </source>
</evidence>
<evidence type="ECO:0000256" key="14">
    <source>
        <dbReference type="ARBA" id="ARBA00023136"/>
    </source>
</evidence>
<reference evidence="19 20" key="1">
    <citation type="submission" date="2016-06" db="EMBL/GenBank/DDBJ databases">
        <authorList>
            <person name="Kjaerup R.B."/>
            <person name="Dalgaard T.S."/>
            <person name="Juul-Madsen H.R."/>
        </authorList>
    </citation>
    <scope>NUCLEOTIDE SEQUENCE [LARGE SCALE GENOMIC DNA]</scope>
</reference>
<dbReference type="Proteomes" id="UP000215127">
    <property type="component" value="Chromosome 11"/>
</dbReference>
<dbReference type="CDD" id="cd16479">
    <property type="entry name" value="RING-H2_synoviolin"/>
    <property type="match status" value="1"/>
</dbReference>
<dbReference type="GO" id="GO:0005789">
    <property type="term" value="C:endoplasmic reticulum membrane"/>
    <property type="evidence" value="ECO:0007669"/>
    <property type="project" value="UniProtKB-SubCell"/>
</dbReference>
<dbReference type="Pfam" id="PF25563">
    <property type="entry name" value="TPR_SYVN1_N"/>
    <property type="match status" value="1"/>
</dbReference>
<evidence type="ECO:0000259" key="18">
    <source>
        <dbReference type="PROSITE" id="PS50089"/>
    </source>
</evidence>
<comment type="similarity">
    <text evidence="4">Belongs to the HRD1 family.</text>
</comment>
<evidence type="ECO:0000256" key="16">
    <source>
        <dbReference type="SAM" id="MobiDB-lite"/>
    </source>
</evidence>
<evidence type="ECO:0000256" key="7">
    <source>
        <dbReference type="ARBA" id="ARBA00022692"/>
    </source>
</evidence>
<evidence type="ECO:0000256" key="15">
    <source>
        <dbReference type="PROSITE-ProRule" id="PRU00175"/>
    </source>
</evidence>
<feature type="compositionally biased region" description="Polar residues" evidence="16">
    <location>
        <begin position="652"/>
        <end position="672"/>
    </location>
</feature>
<dbReference type="GO" id="GO:0043161">
    <property type="term" value="P:proteasome-mediated ubiquitin-dependent protein catabolic process"/>
    <property type="evidence" value="ECO:0007669"/>
    <property type="project" value="TreeGrafter"/>
</dbReference>
<dbReference type="EC" id="2.3.2.27" evidence="5"/>
<keyword evidence="9 15" id="KW-0863">Zinc-finger</keyword>
<protein>
    <recommendedName>
        <fullName evidence="5">RING-type E3 ubiquitin transferase</fullName>
        <ecNumber evidence="5">2.3.2.27</ecNumber>
    </recommendedName>
</protein>
<dbReference type="InterPro" id="IPR050731">
    <property type="entry name" value="HRD1_E3_ubiq-ligases"/>
</dbReference>